<name>A0ABY8ASR5_9GAMM</name>
<sequence length="129" mass="13448">MNQLLKSLAASALALATTTVLASPAYLLTHNKTNVESNAFVAGTPSPHPTAANSDGKVSWLAVRMACYGHVENGRCQAMIKMATNTNNPVEVGMVSLDVETGDILPKQFSGNGYTVTVNGPGEATITKN</sequence>
<proteinExistence type="predicted"/>
<feature type="chain" id="PRO_5045544251" evidence="1">
    <location>
        <begin position="23"/>
        <end position="129"/>
    </location>
</feature>
<protein>
    <submittedName>
        <fullName evidence="2">Uncharacterized protein</fullName>
    </submittedName>
</protein>
<evidence type="ECO:0000313" key="3">
    <source>
        <dbReference type="Proteomes" id="UP001222087"/>
    </source>
</evidence>
<evidence type="ECO:0000313" key="2">
    <source>
        <dbReference type="EMBL" id="WED43713.1"/>
    </source>
</evidence>
<organism evidence="2 3">
    <name type="scientific">Legionella cardiaca</name>
    <dbReference type="NCBI Taxonomy" id="1071983"/>
    <lineage>
        <taxon>Bacteria</taxon>
        <taxon>Pseudomonadati</taxon>
        <taxon>Pseudomonadota</taxon>
        <taxon>Gammaproteobacteria</taxon>
        <taxon>Legionellales</taxon>
        <taxon>Legionellaceae</taxon>
        <taxon>Legionella</taxon>
    </lineage>
</organism>
<accession>A0ABY8ASR5</accession>
<feature type="signal peptide" evidence="1">
    <location>
        <begin position="1"/>
        <end position="22"/>
    </location>
</feature>
<dbReference type="Pfam" id="PF24268">
    <property type="entry name" value="NttC"/>
    <property type="match status" value="1"/>
</dbReference>
<dbReference type="InterPro" id="IPR056211">
    <property type="entry name" value="NttC-like"/>
</dbReference>
<dbReference type="Proteomes" id="UP001222087">
    <property type="component" value="Chromosome"/>
</dbReference>
<evidence type="ECO:0000256" key="1">
    <source>
        <dbReference type="SAM" id="SignalP"/>
    </source>
</evidence>
<dbReference type="EMBL" id="CP119078">
    <property type="protein sequence ID" value="WED43713.1"/>
    <property type="molecule type" value="Genomic_DNA"/>
</dbReference>
<keyword evidence="3" id="KW-1185">Reference proteome</keyword>
<dbReference type="RefSeq" id="WP_275089525.1">
    <property type="nucleotide sequence ID" value="NZ_CP119078.1"/>
</dbReference>
<gene>
    <name evidence="2" type="ORF">PXX05_02750</name>
</gene>
<reference evidence="2 3" key="1">
    <citation type="submission" date="2023-02" db="EMBL/GenBank/DDBJ databases">
        <title>Genome Sequence of L. cardiaca H63T.</title>
        <authorList>
            <person name="Lopez A.E."/>
            <person name="Cianciotto N.P."/>
        </authorList>
    </citation>
    <scope>NUCLEOTIDE SEQUENCE [LARGE SCALE GENOMIC DNA]</scope>
    <source>
        <strain evidence="2 3">H63</strain>
    </source>
</reference>
<keyword evidence="1" id="KW-0732">Signal</keyword>